<name>A0AAD2CB88_9STRA</name>
<dbReference type="EMBL" id="CAKOGP040000001">
    <property type="protein sequence ID" value="CAJ1916693.1"/>
    <property type="molecule type" value="Genomic_DNA"/>
</dbReference>
<keyword evidence="3" id="KW-1185">Reference proteome</keyword>
<evidence type="ECO:0000313" key="2">
    <source>
        <dbReference type="EMBL" id="CAJ1916693.1"/>
    </source>
</evidence>
<sequence>MGDCRIRIVIAKDLIPNIENDFTMNQMYTSDTTVREVMESTKQLFSLYQSKQSFQLWDVTLSPPNDITCWPLEDFPELQGPKSKTLHSAGWFPSGSLLVLPPNVKPSEYKVAVYDDSQYNKQEALAPMETDSKPTIEFKDETLTNSQPLPSQVMESVVKRFANDPNEQDVSDAQTLRRQNQEARKALEEERATKLDQRIKKLEETSNEKNKKVSDQVRLMLIKSRATGVKSLKQRDRMYFECVADKNGELTKEYRFFSPQDTFAKIASSFSAPTQAGFQNNEVIIKRGDAYLRFPVSMRVYEAIADGHLSDKFNVIVIRWYSDNEDPSPSIVSKDDETEQMQMSQANGGDTNEARVGEAPMEQDSVNPISQSGVIEDIALGKLLQDLDITLSKGKKPKKNSAAAMKVRCMQIKSKAKGDAKRVPKMEDRFFLEVVTVSKAGEAKSSYCFLARKDKIERLLQVVATLPTSNLTELEFLVATEKASEFTAINDTSIELNGAEQRQLLKGFDRIILRQK</sequence>
<gene>
    <name evidence="2" type="ORF">CYCCA115_LOCUS757</name>
</gene>
<evidence type="ECO:0000313" key="3">
    <source>
        <dbReference type="Proteomes" id="UP001295423"/>
    </source>
</evidence>
<comment type="caution">
    <text evidence="2">The sequence shown here is derived from an EMBL/GenBank/DDBJ whole genome shotgun (WGS) entry which is preliminary data.</text>
</comment>
<reference evidence="2" key="1">
    <citation type="submission" date="2023-08" db="EMBL/GenBank/DDBJ databases">
        <authorList>
            <person name="Audoor S."/>
            <person name="Bilcke G."/>
        </authorList>
    </citation>
    <scope>NUCLEOTIDE SEQUENCE</scope>
</reference>
<dbReference type="AlphaFoldDB" id="A0AAD2CB88"/>
<feature type="region of interest" description="Disordered" evidence="1">
    <location>
        <begin position="164"/>
        <end position="192"/>
    </location>
</feature>
<proteinExistence type="predicted"/>
<organism evidence="2 3">
    <name type="scientific">Cylindrotheca closterium</name>
    <dbReference type="NCBI Taxonomy" id="2856"/>
    <lineage>
        <taxon>Eukaryota</taxon>
        <taxon>Sar</taxon>
        <taxon>Stramenopiles</taxon>
        <taxon>Ochrophyta</taxon>
        <taxon>Bacillariophyta</taxon>
        <taxon>Bacillariophyceae</taxon>
        <taxon>Bacillariophycidae</taxon>
        <taxon>Bacillariales</taxon>
        <taxon>Bacillariaceae</taxon>
        <taxon>Cylindrotheca</taxon>
    </lineage>
</organism>
<feature type="region of interest" description="Disordered" evidence="1">
    <location>
        <begin position="327"/>
        <end position="355"/>
    </location>
</feature>
<evidence type="ECO:0000256" key="1">
    <source>
        <dbReference type="SAM" id="MobiDB-lite"/>
    </source>
</evidence>
<protein>
    <submittedName>
        <fullName evidence="2">Uncharacterized protein</fullName>
    </submittedName>
</protein>
<feature type="compositionally biased region" description="Basic and acidic residues" evidence="1">
    <location>
        <begin position="179"/>
        <end position="192"/>
    </location>
</feature>
<feature type="compositionally biased region" description="Polar residues" evidence="1">
    <location>
        <begin position="340"/>
        <end position="350"/>
    </location>
</feature>
<accession>A0AAD2CB88</accession>
<dbReference type="Proteomes" id="UP001295423">
    <property type="component" value="Unassembled WGS sequence"/>
</dbReference>